<feature type="non-terminal residue" evidence="2">
    <location>
        <position position="67"/>
    </location>
</feature>
<evidence type="ECO:0000256" key="1">
    <source>
        <dbReference type="SAM" id="MobiDB-lite"/>
    </source>
</evidence>
<gene>
    <name evidence="2" type="ORF">TSPGSL018_24120</name>
</gene>
<protein>
    <submittedName>
        <fullName evidence="2">Uncharacterized protein</fullName>
    </submittedName>
</protein>
<organism evidence="2">
    <name type="scientific">Tetraselmis sp. GSL018</name>
    <dbReference type="NCBI Taxonomy" id="582737"/>
    <lineage>
        <taxon>Eukaryota</taxon>
        <taxon>Viridiplantae</taxon>
        <taxon>Chlorophyta</taxon>
        <taxon>core chlorophytes</taxon>
        <taxon>Chlorodendrophyceae</taxon>
        <taxon>Chlorodendrales</taxon>
        <taxon>Chlorodendraceae</taxon>
        <taxon>Tetraselmis</taxon>
    </lineage>
</organism>
<feature type="non-terminal residue" evidence="2">
    <location>
        <position position="1"/>
    </location>
</feature>
<feature type="compositionally biased region" description="Basic and acidic residues" evidence="1">
    <location>
        <begin position="57"/>
        <end position="67"/>
    </location>
</feature>
<proteinExistence type="predicted"/>
<sequence>KESRQRMPVLIKGCQTQSTSKLGDLLSYNLYPTKEQEQANASHHPGKPMQGESYLKGAHEGFVHAHH</sequence>
<name>A0A061RT07_9CHLO</name>
<accession>A0A061RT07</accession>
<dbReference type="EMBL" id="GBEZ01010612">
    <property type="protein sequence ID" value="JAC75083.1"/>
    <property type="molecule type" value="Transcribed_RNA"/>
</dbReference>
<feature type="region of interest" description="Disordered" evidence="1">
    <location>
        <begin position="35"/>
        <end position="67"/>
    </location>
</feature>
<dbReference type="AlphaFoldDB" id="A0A061RT07"/>
<evidence type="ECO:0000313" key="2">
    <source>
        <dbReference type="EMBL" id="JAC75083.1"/>
    </source>
</evidence>
<reference evidence="2" key="1">
    <citation type="submission" date="2014-05" db="EMBL/GenBank/DDBJ databases">
        <title>The transcriptome of the halophilic microalga Tetraselmis sp. GSL018 isolated from the Great Salt Lake, Utah.</title>
        <authorList>
            <person name="Jinkerson R.E."/>
            <person name="D'Adamo S."/>
            <person name="Posewitz M.C."/>
        </authorList>
    </citation>
    <scope>NUCLEOTIDE SEQUENCE</scope>
    <source>
        <strain evidence="2">GSL018</strain>
    </source>
</reference>